<dbReference type="EMBL" id="JAGGNH010000004">
    <property type="protein sequence ID" value="KAJ0975276.1"/>
    <property type="molecule type" value="Genomic_DNA"/>
</dbReference>
<protein>
    <submittedName>
        <fullName evidence="10">Uncharacterized protein</fullName>
    </submittedName>
</protein>
<dbReference type="PANTHER" id="PTHR43091:SF1">
    <property type="entry name" value="BETA-KETOACYL-[ACYL-CARRIER-PROTEIN] SYNTHASE III, CHLOROPLASTIC"/>
    <property type="match status" value="1"/>
</dbReference>
<comment type="caution">
    <text evidence="10">The sequence shown here is derived from an EMBL/GenBank/DDBJ whole genome shotgun (WGS) entry which is preliminary data.</text>
</comment>
<keyword evidence="11" id="KW-1185">Reference proteome</keyword>
<feature type="domain" description="Beta-ketoacyl-[acyl-carrier-protein] synthase III C-terminal" evidence="8">
    <location>
        <begin position="331"/>
        <end position="420"/>
    </location>
</feature>
<evidence type="ECO:0000256" key="2">
    <source>
        <dbReference type="ARBA" id="ARBA00008642"/>
    </source>
</evidence>
<dbReference type="PANTHER" id="PTHR43091">
    <property type="entry name" value="3-OXOACYL-[ACYL-CARRIER-PROTEIN] SYNTHASE"/>
    <property type="match status" value="1"/>
</dbReference>
<evidence type="ECO:0000313" key="10">
    <source>
        <dbReference type="EMBL" id="KAJ0975276.1"/>
    </source>
</evidence>
<reference evidence="10" key="2">
    <citation type="journal article" date="2022" name="Hortic Res">
        <title>The genome of Dioscorea zingiberensis sheds light on the biosynthesis, origin and evolution of the medicinally important diosgenin saponins.</title>
        <authorList>
            <person name="Li Y."/>
            <person name="Tan C."/>
            <person name="Li Z."/>
            <person name="Guo J."/>
            <person name="Li S."/>
            <person name="Chen X."/>
            <person name="Wang C."/>
            <person name="Dai X."/>
            <person name="Yang H."/>
            <person name="Song W."/>
            <person name="Hou L."/>
            <person name="Xu J."/>
            <person name="Tong Z."/>
            <person name="Xu A."/>
            <person name="Yuan X."/>
            <person name="Wang W."/>
            <person name="Yang Q."/>
            <person name="Chen L."/>
            <person name="Sun Z."/>
            <person name="Wang K."/>
            <person name="Pan B."/>
            <person name="Chen J."/>
            <person name="Bao Y."/>
            <person name="Liu F."/>
            <person name="Qi X."/>
            <person name="Gang D.R."/>
            <person name="Wen J."/>
            <person name="Li J."/>
        </authorList>
    </citation>
    <scope>NUCLEOTIDE SEQUENCE</scope>
    <source>
        <strain evidence="10">Dzin_1.0</strain>
    </source>
</reference>
<dbReference type="InterPro" id="IPR013751">
    <property type="entry name" value="ACP_syn_III_N"/>
</dbReference>
<evidence type="ECO:0000256" key="3">
    <source>
        <dbReference type="ARBA" id="ARBA00022516"/>
    </source>
</evidence>
<keyword evidence="7" id="KW-0275">Fatty acid biosynthesis</keyword>
<evidence type="ECO:0000256" key="5">
    <source>
        <dbReference type="ARBA" id="ARBA00022832"/>
    </source>
</evidence>
<dbReference type="NCBIfam" id="NF006829">
    <property type="entry name" value="PRK09352.1"/>
    <property type="match status" value="1"/>
</dbReference>
<dbReference type="InterPro" id="IPR013747">
    <property type="entry name" value="ACP_syn_III_C"/>
</dbReference>
<reference evidence="10" key="1">
    <citation type="submission" date="2021-03" db="EMBL/GenBank/DDBJ databases">
        <authorList>
            <person name="Li Z."/>
            <person name="Yang C."/>
        </authorList>
    </citation>
    <scope>NUCLEOTIDE SEQUENCE</scope>
    <source>
        <strain evidence="10">Dzin_1.0</strain>
        <tissue evidence="10">Leaf</tissue>
    </source>
</reference>
<evidence type="ECO:0000256" key="6">
    <source>
        <dbReference type="ARBA" id="ARBA00023098"/>
    </source>
</evidence>
<evidence type="ECO:0000256" key="4">
    <source>
        <dbReference type="ARBA" id="ARBA00022679"/>
    </source>
</evidence>
<dbReference type="Pfam" id="PF08541">
    <property type="entry name" value="ACP_syn_III_C"/>
    <property type="match status" value="1"/>
</dbReference>
<feature type="domain" description="Beta-ketoacyl-[acyl-carrier-protein] synthase III N-terminal" evidence="9">
    <location>
        <begin position="192"/>
        <end position="271"/>
    </location>
</feature>
<accession>A0A9D5CKT6</accession>
<dbReference type="AlphaFoldDB" id="A0A9D5CKT6"/>
<name>A0A9D5CKT6_9LILI</name>
<evidence type="ECO:0000313" key="11">
    <source>
        <dbReference type="Proteomes" id="UP001085076"/>
    </source>
</evidence>
<organism evidence="10 11">
    <name type="scientific">Dioscorea zingiberensis</name>
    <dbReference type="NCBI Taxonomy" id="325984"/>
    <lineage>
        <taxon>Eukaryota</taxon>
        <taxon>Viridiplantae</taxon>
        <taxon>Streptophyta</taxon>
        <taxon>Embryophyta</taxon>
        <taxon>Tracheophyta</taxon>
        <taxon>Spermatophyta</taxon>
        <taxon>Magnoliopsida</taxon>
        <taxon>Liliopsida</taxon>
        <taxon>Dioscoreales</taxon>
        <taxon>Dioscoreaceae</taxon>
        <taxon>Dioscorea</taxon>
    </lineage>
</organism>
<dbReference type="CDD" id="cd00830">
    <property type="entry name" value="KAS_III"/>
    <property type="match status" value="1"/>
</dbReference>
<dbReference type="InterPro" id="IPR016039">
    <property type="entry name" value="Thiolase-like"/>
</dbReference>
<keyword evidence="4" id="KW-0808">Transferase</keyword>
<comment type="similarity">
    <text evidence="2">Belongs to the thiolase-like superfamily. FabH family.</text>
</comment>
<dbReference type="InterPro" id="IPR004655">
    <property type="entry name" value="FabH"/>
</dbReference>
<dbReference type="Proteomes" id="UP001085076">
    <property type="component" value="Miscellaneous, Linkage group lg04"/>
</dbReference>
<dbReference type="Pfam" id="PF08545">
    <property type="entry name" value="ACP_syn_III"/>
    <property type="match status" value="1"/>
</dbReference>
<evidence type="ECO:0000259" key="9">
    <source>
        <dbReference type="Pfam" id="PF08545"/>
    </source>
</evidence>
<dbReference type="GO" id="GO:0009507">
    <property type="term" value="C:chloroplast"/>
    <property type="evidence" value="ECO:0007669"/>
    <property type="project" value="TreeGrafter"/>
</dbReference>
<dbReference type="Gene3D" id="3.40.47.10">
    <property type="match status" value="1"/>
</dbReference>
<evidence type="ECO:0000256" key="7">
    <source>
        <dbReference type="ARBA" id="ARBA00023160"/>
    </source>
</evidence>
<keyword evidence="3" id="KW-0444">Lipid biosynthesis</keyword>
<dbReference type="GO" id="GO:0006633">
    <property type="term" value="P:fatty acid biosynthetic process"/>
    <property type="evidence" value="ECO:0007669"/>
    <property type="project" value="UniProtKB-KW"/>
</dbReference>
<dbReference type="SUPFAM" id="SSF53901">
    <property type="entry name" value="Thiolase-like"/>
    <property type="match status" value="1"/>
</dbReference>
<sequence length="421" mass="44985">MASASGLVYHPPRCFRPRNLAPFRFSRSGFFSLEWNPAKASIRCCAMESGVEGTVLGASHSKPRLSRLVGMGSKLVGCGSAVPKLLVSNDDLAQIVETLIGMNGFQFAQAYTIEEFLQVYFLNGALYVNLFATIFNFTGNETLNGLAVDAAKGALDMAQVDADDVDLVIMCTSTLEDLFWRCDLGCKNAWAFDITAACSGFVVGLITATRFIKGGGYQNILVIGADALSRYVDWTDRGTCILFGDAAGAVLVQACSGDEDGMLGFDLHSDGQGQRHLNAIAKDEENKLTSNTNGALVFPPRKSSYSCIQMNGKEVFRFAVRCVPQSIEAALEDAGLTSSSIDWLLLHQANQRIIDAVATRLQIPSEKVVSNLANYGNTSAASIPLALDEAVRGGKVKIGDTIAAAGFGAGLTWGSTIIRWG</sequence>
<evidence type="ECO:0000256" key="1">
    <source>
        <dbReference type="ARBA" id="ARBA00005189"/>
    </source>
</evidence>
<proteinExistence type="inferred from homology"/>
<dbReference type="OrthoDB" id="428487at2759"/>
<dbReference type="GO" id="GO:0004315">
    <property type="term" value="F:3-oxoacyl-[acyl-carrier-protein] synthase activity"/>
    <property type="evidence" value="ECO:0007669"/>
    <property type="project" value="InterPro"/>
</dbReference>
<keyword evidence="5" id="KW-0276">Fatty acid metabolism</keyword>
<keyword evidence="6" id="KW-0443">Lipid metabolism</keyword>
<comment type="pathway">
    <text evidence="1">Lipid metabolism.</text>
</comment>
<evidence type="ECO:0000259" key="8">
    <source>
        <dbReference type="Pfam" id="PF08541"/>
    </source>
</evidence>
<dbReference type="HAMAP" id="MF_01815">
    <property type="entry name" value="FabH"/>
    <property type="match status" value="1"/>
</dbReference>
<gene>
    <name evidence="10" type="ORF">J5N97_017241</name>
</gene>